<dbReference type="InterPro" id="IPR016478">
    <property type="entry name" value="GTPase_MTG1"/>
</dbReference>
<feature type="non-terminal residue" evidence="5">
    <location>
        <position position="286"/>
    </location>
</feature>
<accession>A0A4P9ZSW3</accession>
<gene>
    <name evidence="5" type="ORF">BJ085DRAFT_12979</name>
</gene>
<evidence type="ECO:0000259" key="4">
    <source>
        <dbReference type="PROSITE" id="PS51721"/>
    </source>
</evidence>
<dbReference type="PROSITE" id="PS51721">
    <property type="entry name" value="G_CP"/>
    <property type="match status" value="1"/>
</dbReference>
<keyword evidence="1 3" id="KW-0547">Nucleotide-binding</keyword>
<keyword evidence="5" id="KW-0378">Hydrolase</keyword>
<dbReference type="CDD" id="cd01856">
    <property type="entry name" value="YlqF"/>
    <property type="match status" value="1"/>
</dbReference>
<organism evidence="5 6">
    <name type="scientific">Dimargaris cristalligena</name>
    <dbReference type="NCBI Taxonomy" id="215637"/>
    <lineage>
        <taxon>Eukaryota</taxon>
        <taxon>Fungi</taxon>
        <taxon>Fungi incertae sedis</taxon>
        <taxon>Zoopagomycota</taxon>
        <taxon>Kickxellomycotina</taxon>
        <taxon>Dimargaritomycetes</taxon>
        <taxon>Dimargaritales</taxon>
        <taxon>Dimargaritaceae</taxon>
        <taxon>Dimargaris</taxon>
    </lineage>
</organism>
<name>A0A4P9ZSW3_9FUNG</name>
<dbReference type="NCBIfam" id="TIGR03596">
    <property type="entry name" value="GTPase_YlqF"/>
    <property type="match status" value="1"/>
</dbReference>
<dbReference type="SUPFAM" id="SSF52540">
    <property type="entry name" value="P-loop containing nucleoside triphosphate hydrolases"/>
    <property type="match status" value="1"/>
</dbReference>
<feature type="non-terminal residue" evidence="5">
    <location>
        <position position="1"/>
    </location>
</feature>
<evidence type="ECO:0000256" key="1">
    <source>
        <dbReference type="ARBA" id="ARBA00022741"/>
    </source>
</evidence>
<dbReference type="EMBL" id="ML002635">
    <property type="protein sequence ID" value="RKP36547.1"/>
    <property type="molecule type" value="Genomic_DNA"/>
</dbReference>
<feature type="binding site" evidence="3">
    <location>
        <begin position="59"/>
        <end position="62"/>
    </location>
    <ligand>
        <name>GTP</name>
        <dbReference type="ChEBI" id="CHEBI:37565"/>
    </ligand>
</feature>
<feature type="binding site" evidence="3">
    <location>
        <position position="180"/>
    </location>
    <ligand>
        <name>GTP</name>
        <dbReference type="ChEBI" id="CHEBI:37565"/>
    </ligand>
</feature>
<evidence type="ECO:0000313" key="5">
    <source>
        <dbReference type="EMBL" id="RKP36547.1"/>
    </source>
</evidence>
<evidence type="ECO:0000256" key="3">
    <source>
        <dbReference type="PIRSR" id="PIRSR006230-1"/>
    </source>
</evidence>
<sequence length="286" mass="31879">SRTISWFPGHMARAMREIAERLQKIDLIIETRDARIPLSSINPHLEQLVQSKDRLIVYNKVDLAAPQTPAETLAALRRMPGQNVEFTSLLTNSDPKRILKHIVEKARQRPAHSPPITAMVIGMPNVGKSYLINALRRVGLRGGRGTKAASTGARAGVTRRVSNIITVHRDPVVYLSDTPGVMMPYIADPLHALRVALTGGINEDVVDPEIMADYLLFILNRTNNTSYKDEYRLDQCTDDITELLPQVAQTIGAIGRGGEPRFNEAARNFIKRYQKGKFGRITLDPL</sequence>
<dbReference type="PIRSF" id="PIRSF006230">
    <property type="entry name" value="MG442"/>
    <property type="match status" value="1"/>
</dbReference>
<dbReference type="PANTHER" id="PTHR45782">
    <property type="entry name" value="MITOCHONDRIAL RIBOSOME-ASSOCIATED GTPASE 1"/>
    <property type="match status" value="1"/>
</dbReference>
<dbReference type="AlphaFoldDB" id="A0A4P9ZSW3"/>
<dbReference type="GO" id="GO:0005525">
    <property type="term" value="F:GTP binding"/>
    <property type="evidence" value="ECO:0007669"/>
    <property type="project" value="UniProtKB-KW"/>
</dbReference>
<dbReference type="Gene3D" id="3.40.50.300">
    <property type="entry name" value="P-loop containing nucleotide triphosphate hydrolases"/>
    <property type="match status" value="1"/>
</dbReference>
<keyword evidence="2 3" id="KW-0342">GTP-binding</keyword>
<dbReference type="PANTHER" id="PTHR45782:SF4">
    <property type="entry name" value="MITOCHONDRIAL RIBOSOME-ASSOCIATED GTPASE 1"/>
    <property type="match status" value="1"/>
</dbReference>
<dbReference type="InterPro" id="IPR006073">
    <property type="entry name" value="GTP-bd"/>
</dbReference>
<dbReference type="Proteomes" id="UP000268162">
    <property type="component" value="Unassembled WGS sequence"/>
</dbReference>
<reference evidence="6" key="1">
    <citation type="journal article" date="2018" name="Nat. Microbiol.">
        <title>Leveraging single-cell genomics to expand the fungal tree of life.</title>
        <authorList>
            <person name="Ahrendt S.R."/>
            <person name="Quandt C.A."/>
            <person name="Ciobanu D."/>
            <person name="Clum A."/>
            <person name="Salamov A."/>
            <person name="Andreopoulos B."/>
            <person name="Cheng J.F."/>
            <person name="Woyke T."/>
            <person name="Pelin A."/>
            <person name="Henrissat B."/>
            <person name="Reynolds N.K."/>
            <person name="Benny G.L."/>
            <person name="Smith M.E."/>
            <person name="James T.Y."/>
            <person name="Grigoriev I.V."/>
        </authorList>
    </citation>
    <scope>NUCLEOTIDE SEQUENCE [LARGE SCALE GENOMIC DNA]</scope>
    <source>
        <strain evidence="6">RSA 468</strain>
    </source>
</reference>
<keyword evidence="6" id="KW-1185">Reference proteome</keyword>
<dbReference type="InterPro" id="IPR023179">
    <property type="entry name" value="GTP-bd_ortho_bundle_sf"/>
</dbReference>
<dbReference type="STRING" id="215637.A0A4P9ZSW3"/>
<proteinExistence type="predicted"/>
<dbReference type="InterPro" id="IPR019991">
    <property type="entry name" value="GTP-bd_ribosome_bgen"/>
</dbReference>
<feature type="domain" description="CP-type G" evidence="4">
    <location>
        <begin position="12"/>
        <end position="184"/>
    </location>
</feature>
<dbReference type="GO" id="GO:0032543">
    <property type="term" value="P:mitochondrial translation"/>
    <property type="evidence" value="ECO:0007669"/>
    <property type="project" value="TreeGrafter"/>
</dbReference>
<dbReference type="InterPro" id="IPR027417">
    <property type="entry name" value="P-loop_NTPase"/>
</dbReference>
<dbReference type="Pfam" id="PF01926">
    <property type="entry name" value="MMR_HSR1"/>
    <property type="match status" value="1"/>
</dbReference>
<evidence type="ECO:0000256" key="2">
    <source>
        <dbReference type="ARBA" id="ARBA00023134"/>
    </source>
</evidence>
<dbReference type="GO" id="GO:0005739">
    <property type="term" value="C:mitochondrion"/>
    <property type="evidence" value="ECO:0007669"/>
    <property type="project" value="TreeGrafter"/>
</dbReference>
<evidence type="ECO:0000313" key="6">
    <source>
        <dbReference type="Proteomes" id="UP000268162"/>
    </source>
</evidence>
<dbReference type="Gene3D" id="1.10.1580.10">
    <property type="match status" value="1"/>
</dbReference>
<dbReference type="InterPro" id="IPR030378">
    <property type="entry name" value="G_CP_dom"/>
</dbReference>
<dbReference type="GO" id="GO:0003924">
    <property type="term" value="F:GTPase activity"/>
    <property type="evidence" value="ECO:0007669"/>
    <property type="project" value="TreeGrafter"/>
</dbReference>
<protein>
    <submittedName>
        <fullName evidence="5">P-loop containing nucleoside triphosphate hydrolase protein</fullName>
    </submittedName>
</protein>